<dbReference type="Pfam" id="PF00361">
    <property type="entry name" value="Proton_antipo_M"/>
    <property type="match status" value="1"/>
</dbReference>
<dbReference type="EC" id="7.1.1.2" evidence="4 18"/>
<feature type="transmembrane region" description="Helical" evidence="18">
    <location>
        <begin position="166"/>
        <end position="184"/>
    </location>
</feature>
<dbReference type="InterPro" id="IPR003917">
    <property type="entry name" value="NADH_UbQ_OxRdtase_chain2"/>
</dbReference>
<keyword evidence="7 18" id="KW-0679">Respiratory chain</keyword>
<dbReference type="InterPro" id="IPR050175">
    <property type="entry name" value="Complex_I_Subunit_2"/>
</dbReference>
<dbReference type="GO" id="GO:0005743">
    <property type="term" value="C:mitochondrial inner membrane"/>
    <property type="evidence" value="ECO:0007669"/>
    <property type="project" value="UniProtKB-SubCell"/>
</dbReference>
<organism evidence="20">
    <name type="scientific">Oribatula sp. XFX</name>
    <dbReference type="NCBI Taxonomy" id="2652662"/>
    <lineage>
        <taxon>Eukaryota</taxon>
        <taxon>Metazoa</taxon>
        <taxon>Ecdysozoa</taxon>
        <taxon>Arthropoda</taxon>
        <taxon>Chelicerata</taxon>
        <taxon>Arachnida</taxon>
        <taxon>Acari</taxon>
        <taxon>Acariformes</taxon>
        <taxon>Sarcoptiformes</taxon>
        <taxon>Oribatida</taxon>
        <taxon>Brachypylina</taxon>
        <taxon>Oripodoidea</taxon>
        <taxon>Oribatulidae</taxon>
        <taxon>Oribatula</taxon>
    </lineage>
</organism>
<dbReference type="EMBL" id="MH921998">
    <property type="protein sequence ID" value="QFG71652.1"/>
    <property type="molecule type" value="Genomic_DNA"/>
</dbReference>
<evidence type="ECO:0000256" key="4">
    <source>
        <dbReference type="ARBA" id="ARBA00012944"/>
    </source>
</evidence>
<evidence type="ECO:0000256" key="2">
    <source>
        <dbReference type="ARBA" id="ARBA00004448"/>
    </source>
</evidence>
<keyword evidence="9 18" id="KW-0999">Mitochondrion inner membrane</keyword>
<evidence type="ECO:0000256" key="14">
    <source>
        <dbReference type="ARBA" id="ARBA00023075"/>
    </source>
</evidence>
<dbReference type="PRINTS" id="PR01436">
    <property type="entry name" value="NADHDHGNASE2"/>
</dbReference>
<evidence type="ECO:0000256" key="9">
    <source>
        <dbReference type="ARBA" id="ARBA00022792"/>
    </source>
</evidence>
<evidence type="ECO:0000256" key="13">
    <source>
        <dbReference type="ARBA" id="ARBA00023027"/>
    </source>
</evidence>
<keyword evidence="11 18" id="KW-0249">Electron transport</keyword>
<keyword evidence="14 18" id="KW-0830">Ubiquinone</keyword>
<dbReference type="PANTHER" id="PTHR46552">
    <property type="entry name" value="NADH-UBIQUINONE OXIDOREDUCTASE CHAIN 2"/>
    <property type="match status" value="1"/>
</dbReference>
<evidence type="ECO:0000256" key="8">
    <source>
        <dbReference type="ARBA" id="ARBA00022692"/>
    </source>
</evidence>
<evidence type="ECO:0000259" key="19">
    <source>
        <dbReference type="Pfam" id="PF00361"/>
    </source>
</evidence>
<comment type="catalytic activity">
    <reaction evidence="17 18">
        <text>a ubiquinone + NADH + 5 H(+)(in) = a ubiquinol + NAD(+) + 4 H(+)(out)</text>
        <dbReference type="Rhea" id="RHEA:29091"/>
        <dbReference type="Rhea" id="RHEA-COMP:9565"/>
        <dbReference type="Rhea" id="RHEA-COMP:9566"/>
        <dbReference type="ChEBI" id="CHEBI:15378"/>
        <dbReference type="ChEBI" id="CHEBI:16389"/>
        <dbReference type="ChEBI" id="CHEBI:17976"/>
        <dbReference type="ChEBI" id="CHEBI:57540"/>
        <dbReference type="ChEBI" id="CHEBI:57945"/>
        <dbReference type="EC" id="7.1.1.2"/>
    </reaction>
</comment>
<feature type="transmembrane region" description="Helical" evidence="18">
    <location>
        <begin position="116"/>
        <end position="135"/>
    </location>
</feature>
<reference evidence="20" key="1">
    <citation type="submission" date="2018-09" db="EMBL/GenBank/DDBJ databases">
        <title>Uncovering the phylogeny of Oribatida (Acari, Sarcoptiformes): new evidence from the organization of mitochondrial genomes.</title>
        <authorList>
            <person name="Xue X.-F."/>
            <person name="Li W.-N."/>
        </authorList>
    </citation>
    <scope>NUCLEOTIDE SEQUENCE</scope>
</reference>
<feature type="transmembrane region" description="Helical" evidence="18">
    <location>
        <begin position="142"/>
        <end position="160"/>
    </location>
</feature>
<evidence type="ECO:0000256" key="12">
    <source>
        <dbReference type="ARBA" id="ARBA00022989"/>
    </source>
</evidence>
<keyword evidence="15 18" id="KW-0496">Mitochondrion</keyword>
<feature type="transmembrane region" description="Helical" evidence="18">
    <location>
        <begin position="236"/>
        <end position="255"/>
    </location>
</feature>
<feature type="transmembrane region" description="Helical" evidence="18">
    <location>
        <begin position="31"/>
        <end position="52"/>
    </location>
</feature>
<geneLocation type="mitochondrion" evidence="20"/>
<evidence type="ECO:0000256" key="6">
    <source>
        <dbReference type="ARBA" id="ARBA00022448"/>
    </source>
</evidence>
<comment type="similarity">
    <text evidence="3 18">Belongs to the complex I subunit 2 family.</text>
</comment>
<name>A0A5J6VDB0_9ACAR</name>
<evidence type="ECO:0000256" key="17">
    <source>
        <dbReference type="ARBA" id="ARBA00049551"/>
    </source>
</evidence>
<dbReference type="PANTHER" id="PTHR46552:SF1">
    <property type="entry name" value="NADH-UBIQUINONE OXIDOREDUCTASE CHAIN 2"/>
    <property type="match status" value="1"/>
</dbReference>
<comment type="function">
    <text evidence="1">Core subunit of the mitochondrial membrane respiratory chain NADH dehydrogenase (Complex I) that is believed to belong to the minimal assembly required for catalysis. Complex I functions in the transfer of electrons from NADH to the respiratory chain. The immediate electron acceptor for the enzyme is believed to be ubiquinone.</text>
</comment>
<feature type="transmembrane region" description="Helical" evidence="18">
    <location>
        <begin position="276"/>
        <end position="294"/>
    </location>
</feature>
<keyword evidence="10 18" id="KW-1278">Translocase</keyword>
<keyword evidence="6" id="KW-0813">Transport</keyword>
<dbReference type="InterPro" id="IPR001750">
    <property type="entry name" value="ND/Mrp_TM"/>
</dbReference>
<evidence type="ECO:0000313" key="20">
    <source>
        <dbReference type="EMBL" id="QFG71652.1"/>
    </source>
</evidence>
<keyword evidence="13 18" id="KW-0520">NAD</keyword>
<dbReference type="GO" id="GO:0006120">
    <property type="term" value="P:mitochondrial electron transport, NADH to ubiquinone"/>
    <property type="evidence" value="ECO:0007669"/>
    <property type="project" value="InterPro"/>
</dbReference>
<comment type="function">
    <text evidence="18">Core subunit of the mitochondrial membrane respiratory chain NADH dehydrogenase (Complex I) which catalyzes electron transfer from NADH through the respiratory chain, using ubiquinone as an electron acceptor. Essential for the catalytic activity and assembly of complex I.</text>
</comment>
<comment type="subcellular location">
    <subcellularLocation>
        <location evidence="2 18">Mitochondrion inner membrane</location>
        <topology evidence="2 18">Multi-pass membrane protein</topology>
    </subcellularLocation>
</comment>
<evidence type="ECO:0000256" key="10">
    <source>
        <dbReference type="ARBA" id="ARBA00022967"/>
    </source>
</evidence>
<accession>A0A5J6VDB0</accession>
<evidence type="ECO:0000256" key="11">
    <source>
        <dbReference type="ARBA" id="ARBA00022982"/>
    </source>
</evidence>
<evidence type="ECO:0000256" key="1">
    <source>
        <dbReference type="ARBA" id="ARBA00003257"/>
    </source>
</evidence>
<protein>
    <recommendedName>
        <fullName evidence="5 18">NADH-ubiquinone oxidoreductase chain 2</fullName>
        <ecNumber evidence="4 18">7.1.1.2</ecNumber>
    </recommendedName>
</protein>
<evidence type="ECO:0000256" key="18">
    <source>
        <dbReference type="RuleBase" id="RU003403"/>
    </source>
</evidence>
<feature type="transmembrane region" description="Helical" evidence="18">
    <location>
        <begin position="58"/>
        <end position="80"/>
    </location>
</feature>
<evidence type="ECO:0000256" key="15">
    <source>
        <dbReference type="ARBA" id="ARBA00023128"/>
    </source>
</evidence>
<keyword evidence="12 18" id="KW-1133">Transmembrane helix</keyword>
<evidence type="ECO:0000256" key="3">
    <source>
        <dbReference type="ARBA" id="ARBA00007012"/>
    </source>
</evidence>
<evidence type="ECO:0000256" key="7">
    <source>
        <dbReference type="ARBA" id="ARBA00022660"/>
    </source>
</evidence>
<dbReference type="AlphaFoldDB" id="A0A5J6VDB0"/>
<feature type="transmembrane region" description="Helical" evidence="18">
    <location>
        <begin position="204"/>
        <end position="224"/>
    </location>
</feature>
<gene>
    <name evidence="20" type="primary">nad2</name>
</gene>
<proteinExistence type="inferred from homology"/>
<keyword evidence="8 18" id="KW-0812">Transmembrane</keyword>
<feature type="domain" description="NADH:quinone oxidoreductase/Mrp antiporter transmembrane" evidence="19">
    <location>
        <begin position="1"/>
        <end position="245"/>
    </location>
</feature>
<evidence type="ECO:0000256" key="5">
    <source>
        <dbReference type="ARBA" id="ARBA00021008"/>
    </source>
</evidence>
<keyword evidence="16 18" id="KW-0472">Membrane</keyword>
<sequence>MWVLLEINTLSFCSVMKMNQKENSQESMESLMKYFIIQSIASSILLISMVYMKYNTNVMGVVVVAGPASVMIKAGAAPFHQWFVNISKKLKWSLNSLLFTWQKLAPIYLIVYQYKVILIVFIVMSSMIGSVSMVNKKDLKEIMALSSVFNLSWMILAVIVSTKMLIMFSSLYWMTLLFALIYFYKVKGSTLSKLKTSSNKWVFLFMMVNLAGLPPLMGFTAKWMTMLSTLKMNVSFVVTFLLVISTINLYIYFRIASPISIPQSKGMQKSVSWENSLITSTFIMMNTIVLLSVFM</sequence>
<evidence type="ECO:0000256" key="16">
    <source>
        <dbReference type="ARBA" id="ARBA00023136"/>
    </source>
</evidence>
<dbReference type="GO" id="GO:0008137">
    <property type="term" value="F:NADH dehydrogenase (ubiquinone) activity"/>
    <property type="evidence" value="ECO:0007669"/>
    <property type="project" value="UniProtKB-EC"/>
</dbReference>